<sequence>MLTAIVAVLGTLAGSLLTGTLQHLSQRAQRRAADAAARRVEGLAAVTELATALSNHRRAMWVREGQRLRGEDWSEARAASHATRSAVTAPLLRVSVLLPDLAAVAQAAARATYELRGASGETSLAAAREHAIQKTDAFIEAAGIALA</sequence>
<name>A0ABU3QUL2_9ACTN</name>
<evidence type="ECO:0000313" key="2">
    <source>
        <dbReference type="Proteomes" id="UP001250181"/>
    </source>
</evidence>
<accession>A0ABU3QUL2</accession>
<gene>
    <name evidence="1" type="ORF">RND61_30630</name>
</gene>
<dbReference type="Proteomes" id="UP001250181">
    <property type="component" value="Unassembled WGS sequence"/>
</dbReference>
<reference evidence="1 2" key="1">
    <citation type="submission" date="2023-09" db="EMBL/GenBank/DDBJ databases">
        <title>Streptomyces sp. nov.: A antagonism against Alternaria gaisen Producing Streptochlin, Isolated from Tamarix root soil.</title>
        <authorList>
            <person name="Chen Y."/>
        </authorList>
    </citation>
    <scope>NUCLEOTIDE SEQUENCE [LARGE SCALE GENOMIC DNA]</scope>
    <source>
        <strain evidence="1 2">TRM76323</strain>
    </source>
</reference>
<dbReference type="EMBL" id="JAWCTQ010000065">
    <property type="protein sequence ID" value="MDT9686394.1"/>
    <property type="molecule type" value="Genomic_DNA"/>
</dbReference>
<dbReference type="RefSeq" id="WP_315881426.1">
    <property type="nucleotide sequence ID" value="NZ_JAWCTQ010000065.1"/>
</dbReference>
<comment type="caution">
    <text evidence="1">The sequence shown here is derived from an EMBL/GenBank/DDBJ whole genome shotgun (WGS) entry which is preliminary data.</text>
</comment>
<proteinExistence type="predicted"/>
<keyword evidence="2" id="KW-1185">Reference proteome</keyword>
<protein>
    <submittedName>
        <fullName evidence="1">Protein kilB</fullName>
    </submittedName>
</protein>
<organism evidence="1 2">
    <name type="scientific">Streptomyces tamarix</name>
    <dbReference type="NCBI Taxonomy" id="3078565"/>
    <lineage>
        <taxon>Bacteria</taxon>
        <taxon>Bacillati</taxon>
        <taxon>Actinomycetota</taxon>
        <taxon>Actinomycetes</taxon>
        <taxon>Kitasatosporales</taxon>
        <taxon>Streptomycetaceae</taxon>
        <taxon>Streptomyces</taxon>
    </lineage>
</organism>
<evidence type="ECO:0000313" key="1">
    <source>
        <dbReference type="EMBL" id="MDT9686394.1"/>
    </source>
</evidence>